<sequence>MGALAVELAVEDRQALIGTHLRMATRMATRKTVSCNGGCCLRFTCLHFYFDLAAAHCRGLYIFALRYKMAWCSNLRKASSKKARDAKLVYTLMSLYVYMYVMALYLGVCWDVGK</sequence>
<keyword evidence="1" id="KW-0812">Transmembrane</keyword>
<dbReference type="Gramene" id="RZC80540">
    <property type="protein sequence ID" value="RZC80540"/>
    <property type="gene ID" value="C5167_043111"/>
</dbReference>
<keyword evidence="3" id="KW-1185">Reference proteome</keyword>
<evidence type="ECO:0000313" key="3">
    <source>
        <dbReference type="Proteomes" id="UP000316621"/>
    </source>
</evidence>
<gene>
    <name evidence="2" type="ORF">C5167_043111</name>
</gene>
<feature type="transmembrane region" description="Helical" evidence="1">
    <location>
        <begin position="88"/>
        <end position="108"/>
    </location>
</feature>
<keyword evidence="1" id="KW-0472">Membrane</keyword>
<keyword evidence="1" id="KW-1133">Transmembrane helix</keyword>
<evidence type="ECO:0000256" key="1">
    <source>
        <dbReference type="SAM" id="Phobius"/>
    </source>
</evidence>
<dbReference type="Proteomes" id="UP000316621">
    <property type="component" value="Chromosome 10"/>
</dbReference>
<reference evidence="2 3" key="1">
    <citation type="journal article" date="2018" name="Science">
        <title>The opium poppy genome and morphinan production.</title>
        <authorList>
            <person name="Guo L."/>
            <person name="Winzer T."/>
            <person name="Yang X."/>
            <person name="Li Y."/>
            <person name="Ning Z."/>
            <person name="He Z."/>
            <person name="Teodor R."/>
            <person name="Lu Y."/>
            <person name="Bowser T.A."/>
            <person name="Graham I.A."/>
            <person name="Ye K."/>
        </authorList>
    </citation>
    <scope>NUCLEOTIDE SEQUENCE [LARGE SCALE GENOMIC DNA]</scope>
    <source>
        <strain evidence="3">cv. HN1</strain>
        <tissue evidence="2">Leaves</tissue>
    </source>
</reference>
<dbReference type="EMBL" id="CM010724">
    <property type="protein sequence ID" value="RZC80540.1"/>
    <property type="molecule type" value="Genomic_DNA"/>
</dbReference>
<name>A0A4Y7L7E7_PAPSO</name>
<accession>A0A4Y7L7E7</accession>
<proteinExistence type="predicted"/>
<dbReference type="AlphaFoldDB" id="A0A4Y7L7E7"/>
<protein>
    <submittedName>
        <fullName evidence="2">Uncharacterized protein</fullName>
    </submittedName>
</protein>
<evidence type="ECO:0000313" key="2">
    <source>
        <dbReference type="EMBL" id="RZC80540.1"/>
    </source>
</evidence>
<organism evidence="2 3">
    <name type="scientific">Papaver somniferum</name>
    <name type="common">Opium poppy</name>
    <dbReference type="NCBI Taxonomy" id="3469"/>
    <lineage>
        <taxon>Eukaryota</taxon>
        <taxon>Viridiplantae</taxon>
        <taxon>Streptophyta</taxon>
        <taxon>Embryophyta</taxon>
        <taxon>Tracheophyta</taxon>
        <taxon>Spermatophyta</taxon>
        <taxon>Magnoliopsida</taxon>
        <taxon>Ranunculales</taxon>
        <taxon>Papaveraceae</taxon>
        <taxon>Papaveroideae</taxon>
        <taxon>Papaver</taxon>
    </lineage>
</organism>